<dbReference type="Proteomes" id="UP000216133">
    <property type="component" value="Unassembled WGS sequence"/>
</dbReference>
<dbReference type="EMBL" id="NPBS01000845">
    <property type="protein sequence ID" value="PAF11726.1"/>
    <property type="molecule type" value="Genomic_DNA"/>
</dbReference>
<evidence type="ECO:0000313" key="1">
    <source>
        <dbReference type="EMBL" id="PAF11726.1"/>
    </source>
</evidence>
<feature type="non-terminal residue" evidence="1">
    <location>
        <position position="1"/>
    </location>
</feature>
<dbReference type="PANTHER" id="PTHR33498">
    <property type="entry name" value="TRANSPOSASE FOR INSERTION SEQUENCE ELEMENT IS1557"/>
    <property type="match status" value="1"/>
</dbReference>
<dbReference type="PANTHER" id="PTHR33498:SF1">
    <property type="entry name" value="TRANSPOSASE FOR INSERTION SEQUENCE ELEMENT IS1557"/>
    <property type="match status" value="1"/>
</dbReference>
<dbReference type="AlphaFoldDB" id="A0A268QW28"/>
<comment type="caution">
    <text evidence="1">The sequence shown here is derived from an EMBL/GenBank/DDBJ whole genome shotgun (WGS) entry which is preliminary data.</text>
</comment>
<accession>A0A268QW28</accession>
<gene>
    <name evidence="1" type="ORF">CHH61_25750</name>
</gene>
<protein>
    <submittedName>
        <fullName evidence="1">ISL3 family transposase</fullName>
    </submittedName>
</protein>
<sequence>LGTSSSTVIRRFKEVAKDQITSGVRLPKVIAIDEYKGDTDAGTYQLIIANAETHEPIDILPNRRKDTIKDYL</sequence>
<reference evidence="1 2" key="1">
    <citation type="submission" date="2017-07" db="EMBL/GenBank/DDBJ databases">
        <title>Isolation and whole genome analysis of endospore-forming bacteria from heroin.</title>
        <authorList>
            <person name="Kalinowski J."/>
            <person name="Ahrens B."/>
            <person name="Al-Dilaimi A."/>
            <person name="Winkler A."/>
            <person name="Wibberg D."/>
            <person name="Schleenbecker U."/>
            <person name="Ruckert C."/>
            <person name="Wolfel R."/>
            <person name="Grass G."/>
        </authorList>
    </citation>
    <scope>NUCLEOTIDE SEQUENCE [LARGE SCALE GENOMIC DNA]</scope>
    <source>
        <strain evidence="1 2">7523-2</strain>
    </source>
</reference>
<name>A0A268QW28_SHOCL</name>
<proteinExistence type="predicted"/>
<organism evidence="1 2">
    <name type="scientific">Shouchella clausii</name>
    <name type="common">Alkalihalobacillus clausii</name>
    <dbReference type="NCBI Taxonomy" id="79880"/>
    <lineage>
        <taxon>Bacteria</taxon>
        <taxon>Bacillati</taxon>
        <taxon>Bacillota</taxon>
        <taxon>Bacilli</taxon>
        <taxon>Bacillales</taxon>
        <taxon>Bacillaceae</taxon>
        <taxon>Shouchella</taxon>
    </lineage>
</organism>
<dbReference type="InterPro" id="IPR047951">
    <property type="entry name" value="Transpos_ISL3"/>
</dbReference>
<feature type="non-terminal residue" evidence="1">
    <location>
        <position position="72"/>
    </location>
</feature>
<evidence type="ECO:0000313" key="2">
    <source>
        <dbReference type="Proteomes" id="UP000216133"/>
    </source>
</evidence>